<reference evidence="3 4" key="1">
    <citation type="journal article" date="2004" name="Science">
        <title>The genome of the diatom Thalassiosira pseudonana: ecology, evolution, and metabolism.</title>
        <authorList>
            <person name="Armbrust E.V."/>
            <person name="Berges J.A."/>
            <person name="Bowler C."/>
            <person name="Green B.R."/>
            <person name="Martinez D."/>
            <person name="Putnam N.H."/>
            <person name="Zhou S."/>
            <person name="Allen A.E."/>
            <person name="Apt K.E."/>
            <person name="Bechner M."/>
            <person name="Brzezinski M.A."/>
            <person name="Chaal B.K."/>
            <person name="Chiovitti A."/>
            <person name="Davis A.K."/>
            <person name="Demarest M.S."/>
            <person name="Detter J.C."/>
            <person name="Glavina T."/>
            <person name="Goodstein D."/>
            <person name="Hadi M.Z."/>
            <person name="Hellsten U."/>
            <person name="Hildebrand M."/>
            <person name="Jenkins B.D."/>
            <person name="Jurka J."/>
            <person name="Kapitonov V.V."/>
            <person name="Kroger N."/>
            <person name="Lau W.W."/>
            <person name="Lane T.W."/>
            <person name="Larimer F.W."/>
            <person name="Lippmeier J.C."/>
            <person name="Lucas S."/>
            <person name="Medina M."/>
            <person name="Montsant A."/>
            <person name="Obornik M."/>
            <person name="Parker M.S."/>
            <person name="Palenik B."/>
            <person name="Pazour G.J."/>
            <person name="Richardson P.M."/>
            <person name="Rynearson T.A."/>
            <person name="Saito M.A."/>
            <person name="Schwartz D.C."/>
            <person name="Thamatrakoln K."/>
            <person name="Valentin K."/>
            <person name="Vardi A."/>
            <person name="Wilkerson F.P."/>
            <person name="Rokhsar D.S."/>
        </authorList>
    </citation>
    <scope>NUCLEOTIDE SEQUENCE [LARGE SCALE GENOMIC DNA]</scope>
    <source>
        <strain evidence="3 4">CCMP1335</strain>
    </source>
</reference>
<dbReference type="InterPro" id="IPR000073">
    <property type="entry name" value="AB_hydrolase_1"/>
</dbReference>
<evidence type="ECO:0000313" key="4">
    <source>
        <dbReference type="Proteomes" id="UP000001449"/>
    </source>
</evidence>
<dbReference type="GO" id="GO:0004806">
    <property type="term" value="F:triacylglycerol lipase activity"/>
    <property type="evidence" value="ECO:0000318"/>
    <property type="project" value="GO_Central"/>
</dbReference>
<dbReference type="ESTHER" id="thaps-b8bv00">
    <property type="family name" value="6_AlphaBeta_hydrolase"/>
</dbReference>
<protein>
    <recommendedName>
        <fullName evidence="2">AB hydrolase-1 domain-containing protein</fullName>
    </recommendedName>
</protein>
<dbReference type="KEGG" id="tps:THAPSDRAFT_2657"/>
<dbReference type="HOGENOM" id="CLU_051715_0_0_1"/>
<dbReference type="AlphaFoldDB" id="B8BV00"/>
<proteinExistence type="predicted"/>
<dbReference type="Proteomes" id="UP000001449">
    <property type="component" value="Chromosome 2"/>
</dbReference>
<dbReference type="PaxDb" id="35128-Thaps2657"/>
<reference evidence="3 4" key="2">
    <citation type="journal article" date="2008" name="Nature">
        <title>The Phaeodactylum genome reveals the evolutionary history of diatom genomes.</title>
        <authorList>
            <person name="Bowler C."/>
            <person name="Allen A.E."/>
            <person name="Badger J.H."/>
            <person name="Grimwood J."/>
            <person name="Jabbari K."/>
            <person name="Kuo A."/>
            <person name="Maheswari U."/>
            <person name="Martens C."/>
            <person name="Maumus F."/>
            <person name="Otillar R.P."/>
            <person name="Rayko E."/>
            <person name="Salamov A."/>
            <person name="Vandepoele K."/>
            <person name="Beszteri B."/>
            <person name="Gruber A."/>
            <person name="Heijde M."/>
            <person name="Katinka M."/>
            <person name="Mock T."/>
            <person name="Valentin K."/>
            <person name="Verret F."/>
            <person name="Berges J.A."/>
            <person name="Brownlee C."/>
            <person name="Cadoret J.P."/>
            <person name="Chiovitti A."/>
            <person name="Choi C.J."/>
            <person name="Coesel S."/>
            <person name="De Martino A."/>
            <person name="Detter J.C."/>
            <person name="Durkin C."/>
            <person name="Falciatore A."/>
            <person name="Fournet J."/>
            <person name="Haruta M."/>
            <person name="Huysman M.J."/>
            <person name="Jenkins B.D."/>
            <person name="Jiroutova K."/>
            <person name="Jorgensen R.E."/>
            <person name="Joubert Y."/>
            <person name="Kaplan A."/>
            <person name="Kroger N."/>
            <person name="Kroth P.G."/>
            <person name="La Roche J."/>
            <person name="Lindquist E."/>
            <person name="Lommer M."/>
            <person name="Martin-Jezequel V."/>
            <person name="Lopez P.J."/>
            <person name="Lucas S."/>
            <person name="Mangogna M."/>
            <person name="McGinnis K."/>
            <person name="Medlin L.K."/>
            <person name="Montsant A."/>
            <person name="Oudot-Le Secq M.P."/>
            <person name="Napoli C."/>
            <person name="Obornik M."/>
            <person name="Parker M.S."/>
            <person name="Petit J.L."/>
            <person name="Porcel B.M."/>
            <person name="Poulsen N."/>
            <person name="Robison M."/>
            <person name="Rychlewski L."/>
            <person name="Rynearson T.A."/>
            <person name="Schmutz J."/>
            <person name="Shapiro H."/>
            <person name="Siaut M."/>
            <person name="Stanley M."/>
            <person name="Sussman M.R."/>
            <person name="Taylor A.R."/>
            <person name="Vardi A."/>
            <person name="von Dassow P."/>
            <person name="Vyverman W."/>
            <person name="Willis A."/>
            <person name="Wyrwicz L.S."/>
            <person name="Rokhsar D.S."/>
            <person name="Weissenbach J."/>
            <person name="Armbrust E.V."/>
            <person name="Green B.R."/>
            <person name="Van de Peer Y."/>
            <person name="Grigoriev I.V."/>
        </authorList>
    </citation>
    <scope>NUCLEOTIDE SEQUENCE [LARGE SCALE GENOMIC DNA]</scope>
    <source>
        <strain evidence="3 4">CCMP1335</strain>
    </source>
</reference>
<dbReference type="InterPro" id="IPR050228">
    <property type="entry name" value="Carboxylesterase_BioH"/>
</dbReference>
<gene>
    <name evidence="3" type="ORF">THAPSDRAFT_2657</name>
</gene>
<evidence type="ECO:0000256" key="1">
    <source>
        <dbReference type="SAM" id="SignalP"/>
    </source>
</evidence>
<evidence type="ECO:0000313" key="3">
    <source>
        <dbReference type="EMBL" id="EED94849.1"/>
    </source>
</evidence>
<organism evidence="3 4">
    <name type="scientific">Thalassiosira pseudonana</name>
    <name type="common">Marine diatom</name>
    <name type="synonym">Cyclotella nana</name>
    <dbReference type="NCBI Taxonomy" id="35128"/>
    <lineage>
        <taxon>Eukaryota</taxon>
        <taxon>Sar</taxon>
        <taxon>Stramenopiles</taxon>
        <taxon>Ochrophyta</taxon>
        <taxon>Bacillariophyta</taxon>
        <taxon>Coscinodiscophyceae</taxon>
        <taxon>Thalassiosirophycidae</taxon>
        <taxon>Thalassiosirales</taxon>
        <taxon>Thalassiosiraceae</taxon>
        <taxon>Thalassiosira</taxon>
    </lineage>
</organism>
<dbReference type="PANTHER" id="PTHR43194">
    <property type="entry name" value="HYDROLASE ALPHA/BETA FOLD FAMILY"/>
    <property type="match status" value="1"/>
</dbReference>
<feature type="signal peptide" evidence="1">
    <location>
        <begin position="1"/>
        <end position="23"/>
    </location>
</feature>
<feature type="chain" id="PRO_5002865953" description="AB hydrolase-1 domain-containing protein" evidence="1">
    <location>
        <begin position="24"/>
        <end position="396"/>
    </location>
</feature>
<dbReference type="Pfam" id="PF12697">
    <property type="entry name" value="Abhydrolase_6"/>
    <property type="match status" value="1"/>
</dbReference>
<dbReference type="eggNOG" id="ENOG502QTPE">
    <property type="taxonomic scope" value="Eukaryota"/>
</dbReference>
<dbReference type="SUPFAM" id="SSF53474">
    <property type="entry name" value="alpha/beta-Hydrolases"/>
    <property type="match status" value="1"/>
</dbReference>
<dbReference type="GeneID" id="7446666"/>
<dbReference type="RefSeq" id="XP_002287406.1">
    <property type="nucleotide sequence ID" value="XM_002287370.1"/>
</dbReference>
<dbReference type="STRING" id="35128.B8BV00"/>
<sequence length="396" mass="44614">MACLTWLSVALLQTIIHLPTALAFTTMESSFILCDGKRMEVLYSLPSVQQHTNKPALIFLHGSFHSAWCWKENFFPYFSSRGYPCVALSLRGTEGTFAGDGVKKVQIGQQLEDVLYFLECLRGDDEGCSKQSELAPFFDYVSEVSEECTSIHIPPVLIAHSFAGLSAMKLLENEEMHLHFVPTEQSAKTVKASNIKEKSLLSSMALLNSVPPSGIKKMSLPNTESLRKNPIKGWHIMRGLAMKRAVTNRRLCRLLFFDHDHYNDEQLREYMTHFQRDSKVTIDLKDMNAKLPILTADDEGCSVFVKKGVLQYPALVLGGSKDYIVSTDAVEETARFYDVDSVMVQDAAHDVMLAECWTRVAETIEHWLDTMQEKMAQHCNTEALLDLYETPNGTVP</sequence>
<name>B8BV00_THAPS</name>
<keyword evidence="1" id="KW-0732">Signal</keyword>
<accession>B8BV00</accession>
<feature type="domain" description="AB hydrolase-1" evidence="2">
    <location>
        <begin position="57"/>
        <end position="362"/>
    </location>
</feature>
<dbReference type="Gene3D" id="3.40.50.1820">
    <property type="entry name" value="alpha/beta hydrolase"/>
    <property type="match status" value="1"/>
</dbReference>
<dbReference type="GO" id="GO:0019433">
    <property type="term" value="P:triglyceride catabolic process"/>
    <property type="evidence" value="ECO:0000318"/>
    <property type="project" value="GO_Central"/>
</dbReference>
<dbReference type="PANTHER" id="PTHR43194:SF2">
    <property type="entry name" value="PEROXISOMAL MEMBRANE PROTEIN LPX1"/>
    <property type="match status" value="1"/>
</dbReference>
<dbReference type="InParanoid" id="B8BV00"/>
<dbReference type="InterPro" id="IPR029058">
    <property type="entry name" value="AB_hydrolase_fold"/>
</dbReference>
<evidence type="ECO:0000259" key="2">
    <source>
        <dbReference type="Pfam" id="PF12697"/>
    </source>
</evidence>
<keyword evidence="4" id="KW-1185">Reference proteome</keyword>
<dbReference type="EMBL" id="CM000639">
    <property type="protein sequence ID" value="EED94849.1"/>
    <property type="molecule type" value="Genomic_DNA"/>
</dbReference>